<evidence type="ECO:0000259" key="3">
    <source>
        <dbReference type="PROSITE" id="PS50048"/>
    </source>
</evidence>
<reference evidence="4" key="1">
    <citation type="journal article" date="2021" name="Nat. Commun.">
        <title>Genetic determinants of endophytism in the Arabidopsis root mycobiome.</title>
        <authorList>
            <person name="Mesny F."/>
            <person name="Miyauchi S."/>
            <person name="Thiergart T."/>
            <person name="Pickel B."/>
            <person name="Atanasova L."/>
            <person name="Karlsson M."/>
            <person name="Huettel B."/>
            <person name="Barry K.W."/>
            <person name="Haridas S."/>
            <person name="Chen C."/>
            <person name="Bauer D."/>
            <person name="Andreopoulos W."/>
            <person name="Pangilinan J."/>
            <person name="LaButti K."/>
            <person name="Riley R."/>
            <person name="Lipzen A."/>
            <person name="Clum A."/>
            <person name="Drula E."/>
            <person name="Henrissat B."/>
            <person name="Kohler A."/>
            <person name="Grigoriev I.V."/>
            <person name="Martin F.M."/>
            <person name="Hacquard S."/>
        </authorList>
    </citation>
    <scope>NUCLEOTIDE SEQUENCE</scope>
    <source>
        <strain evidence="4">MPI-CAGE-AT-0147</strain>
    </source>
</reference>
<dbReference type="SMART" id="SM00066">
    <property type="entry name" value="GAL4"/>
    <property type="match status" value="1"/>
</dbReference>
<dbReference type="GO" id="GO:0000981">
    <property type="term" value="F:DNA-binding transcription factor activity, RNA polymerase II-specific"/>
    <property type="evidence" value="ECO:0007669"/>
    <property type="project" value="InterPro"/>
</dbReference>
<evidence type="ECO:0000256" key="1">
    <source>
        <dbReference type="ARBA" id="ARBA00023242"/>
    </source>
</evidence>
<dbReference type="EMBL" id="JAGMUV010000040">
    <property type="protein sequence ID" value="KAH7111599.1"/>
    <property type="molecule type" value="Genomic_DNA"/>
</dbReference>
<feature type="region of interest" description="Disordered" evidence="2">
    <location>
        <begin position="101"/>
        <end position="130"/>
    </location>
</feature>
<dbReference type="PROSITE" id="PS50048">
    <property type="entry name" value="ZN2_CY6_FUNGAL_2"/>
    <property type="match status" value="1"/>
</dbReference>
<dbReference type="OrthoDB" id="5062908at2759"/>
<feature type="domain" description="Zn(2)-C6 fungal-type" evidence="3">
    <location>
        <begin position="331"/>
        <end position="364"/>
    </location>
</feature>
<evidence type="ECO:0000313" key="4">
    <source>
        <dbReference type="EMBL" id="KAH7111599.1"/>
    </source>
</evidence>
<dbReference type="Pfam" id="PF00172">
    <property type="entry name" value="Zn_clus"/>
    <property type="match status" value="1"/>
</dbReference>
<keyword evidence="1" id="KW-0539">Nucleus</keyword>
<dbReference type="SUPFAM" id="SSF57701">
    <property type="entry name" value="Zn2/Cys6 DNA-binding domain"/>
    <property type="match status" value="1"/>
</dbReference>
<evidence type="ECO:0000313" key="5">
    <source>
        <dbReference type="Proteomes" id="UP000738349"/>
    </source>
</evidence>
<dbReference type="PROSITE" id="PS00463">
    <property type="entry name" value="ZN2_CY6_FUNGAL_1"/>
    <property type="match status" value="1"/>
</dbReference>
<dbReference type="InterPro" id="IPR001138">
    <property type="entry name" value="Zn2Cys6_DnaBD"/>
</dbReference>
<comment type="caution">
    <text evidence="4">The sequence shown here is derived from an EMBL/GenBank/DDBJ whole genome shotgun (WGS) entry which is preliminary data.</text>
</comment>
<keyword evidence="5" id="KW-1185">Reference proteome</keyword>
<dbReference type="InterPro" id="IPR059095">
    <property type="entry name" value="Znf_C2H2_17_2nd"/>
</dbReference>
<dbReference type="Pfam" id="PF26176">
    <property type="entry name" value="zf_C2H2_17_2"/>
    <property type="match status" value="1"/>
</dbReference>
<proteinExistence type="predicted"/>
<dbReference type="GO" id="GO:0008270">
    <property type="term" value="F:zinc ion binding"/>
    <property type="evidence" value="ECO:0007669"/>
    <property type="project" value="InterPro"/>
</dbReference>
<dbReference type="Pfam" id="PF26177">
    <property type="entry name" value="zf_C2H2_17_1st"/>
    <property type="match status" value="1"/>
</dbReference>
<accession>A0A9P9D386</accession>
<organism evidence="4 5">
    <name type="scientific">Dactylonectria macrodidyma</name>
    <dbReference type="NCBI Taxonomy" id="307937"/>
    <lineage>
        <taxon>Eukaryota</taxon>
        <taxon>Fungi</taxon>
        <taxon>Dikarya</taxon>
        <taxon>Ascomycota</taxon>
        <taxon>Pezizomycotina</taxon>
        <taxon>Sordariomycetes</taxon>
        <taxon>Hypocreomycetidae</taxon>
        <taxon>Hypocreales</taxon>
        <taxon>Nectriaceae</taxon>
        <taxon>Dactylonectria</taxon>
    </lineage>
</organism>
<dbReference type="AlphaFoldDB" id="A0A9P9D386"/>
<dbReference type="InterPro" id="IPR036864">
    <property type="entry name" value="Zn2-C6_fun-type_DNA-bd_sf"/>
</dbReference>
<dbReference type="InterPro" id="IPR059009">
    <property type="entry name" value="Znf_C2H2_17_1st"/>
</dbReference>
<protein>
    <recommendedName>
        <fullName evidence="3">Zn(2)-C6 fungal-type domain-containing protein</fullName>
    </recommendedName>
</protein>
<dbReference type="Gene3D" id="4.10.240.10">
    <property type="entry name" value="Zn(2)-C6 fungal-type DNA-binding domain"/>
    <property type="match status" value="1"/>
</dbReference>
<sequence>MVSPFLSLDTWDFPFTSSSTLGDAEADTLAMIDPSLLLDPDTCGCSSTPNSGPSSPATVDVVWPIALDPTCRSPRYAWPDCCEHHQLAQCDLLSKDIPPPEETITPSLSITGPRWQGSEDESPRSHGPYKNATPFEDGFYYGPWEGAEGCNHKPTKLKRDYDKFVDSHLEPYRCKAESCEGAQFSAKTCLPHNEREAHSLHGHGEKLSLCTYQGCERAVLGNGFPHHWNLRDQRKRVHQGHATSHFLEPISGGEDTVRTVTEIERRNNPGHPVEEESALPQDHKLLGVDMVQGDKASSTNSDENEGGLSFQTAASLLPVSQSKKGKRMAQACLGCRARKVRCDVTLRQGEACSNCQLDKQECIIKARNSRSNAESGRTTILKHSIVRCRPNKPSILTLF</sequence>
<dbReference type="Proteomes" id="UP000738349">
    <property type="component" value="Unassembled WGS sequence"/>
</dbReference>
<gene>
    <name evidence="4" type="ORF">EDB81DRAFT_358782</name>
</gene>
<dbReference type="CDD" id="cd00067">
    <property type="entry name" value="GAL4"/>
    <property type="match status" value="1"/>
</dbReference>
<evidence type="ECO:0000256" key="2">
    <source>
        <dbReference type="SAM" id="MobiDB-lite"/>
    </source>
</evidence>
<name>A0A9P9D386_9HYPO</name>